<gene>
    <name evidence="7" type="ORF">EQP59_06605</name>
</gene>
<dbReference type="PANTHER" id="PTHR10030:SF37">
    <property type="entry name" value="ALPHA-L-FUCOSIDASE-RELATED"/>
    <property type="match status" value="1"/>
</dbReference>
<dbReference type="SMR" id="A0A410JUS9"/>
<dbReference type="SUPFAM" id="SSF51445">
    <property type="entry name" value="(Trans)glycosidases"/>
    <property type="match status" value="1"/>
</dbReference>
<evidence type="ECO:0000256" key="3">
    <source>
        <dbReference type="ARBA" id="ARBA00022729"/>
    </source>
</evidence>
<sequence>MILGVASSLFLACSTPNAIKSIAGAPAPYGATPTDLQVKWNQMEYYAFAHFNMNTFTDREWGYGDEDPKKFNPTEFDAEQWARIVKEAGMKGIILTAKHHDGFCLWPSAYTEHSIKNSPYKNGKGDIVKEVADACKKYGLKFGVYLSPWDRNHPQYARAEYVDYFHNQLKELMTNYGDIYEVWFDGANGGDGYYGGARETRKIDSKTYYQWDKVIEIVRKHQPKAIIWGDAVDARWVGNERGIAAETNWSTLDRDSIIPGKDNRRFLVNGIKGGKDWSPAEADVSTRPGWYYHKSQDNQVKTLPHLLDIYYKSVGRNANLLLNIPIDTRGLIHENDEKQLMRLGEKLKEDFANPILKSVQIQATNIRNNNKAFSPQNLLDDKLETYWALDDDKKVGSVVFRFKQPQTFNRFLAQENIRLGQRVEAFSIEAEIDGKWQKIGAGTTIGYKRILRFRPVTATALRFNIESAMATPVIATAQLYYAPTLLTTPRIERNKAGKVSLAADDLAVDIYYLILPENQKEVPLDFDQKAQLYQAPFHLEQGIVVAKSVDTKTKKASDLVSRRFAFAKKDIKIISPKEQDRMQRMLDDNEQSGWTTPAGEAPEITLDLGKSLRVKEFIYTPPAASGAIGVVKKYELLTSPDGVNWTSITSGEFDNIENNPITQNIVFKNALKMRFLKLKALQTLDGKQRLGAAEVGVIVK</sequence>
<accession>A0A410JUS9</accession>
<evidence type="ECO:0000256" key="2">
    <source>
        <dbReference type="ARBA" id="ARBA00012662"/>
    </source>
</evidence>
<dbReference type="FunFam" id="3.20.20.80:FF:000052">
    <property type="entry name" value="Putative alpha-L-fucosidase 1"/>
    <property type="match status" value="1"/>
</dbReference>
<dbReference type="Pfam" id="PF00754">
    <property type="entry name" value="F5_F8_type_C"/>
    <property type="match status" value="2"/>
</dbReference>
<keyword evidence="5" id="KW-0326">Glycosidase</keyword>
<reference evidence="7 8" key="1">
    <citation type="submission" date="2019-01" db="EMBL/GenBank/DDBJ databases">
        <title>Whole Genome of Ornithobacterium rhinotracheale FARPER-174b.</title>
        <authorList>
            <person name="Tataje-Lavanda L.A."/>
            <person name="Montalvan A."/>
            <person name="Montesinos R."/>
            <person name="Zimic M."/>
            <person name="Fernandez-Sanchez M."/>
            <person name="Fernandez-Diaz M."/>
        </authorList>
    </citation>
    <scope>NUCLEOTIDE SEQUENCE [LARGE SCALE GENOMIC DNA]</scope>
    <source>
        <strain evidence="7 8">FARPER-174b</strain>
    </source>
</reference>
<dbReference type="SMART" id="SM00812">
    <property type="entry name" value="Alpha_L_fucos"/>
    <property type="match status" value="1"/>
</dbReference>
<dbReference type="SUPFAM" id="SSF49785">
    <property type="entry name" value="Galactose-binding domain-like"/>
    <property type="match status" value="2"/>
</dbReference>
<dbReference type="Pfam" id="PF01120">
    <property type="entry name" value="Alpha_L_fucos"/>
    <property type="match status" value="1"/>
</dbReference>
<evidence type="ECO:0000256" key="1">
    <source>
        <dbReference type="ARBA" id="ARBA00007951"/>
    </source>
</evidence>
<dbReference type="OrthoDB" id="1095333at2"/>
<dbReference type="InterPro" id="IPR008979">
    <property type="entry name" value="Galactose-bd-like_sf"/>
</dbReference>
<dbReference type="EMBL" id="CP035107">
    <property type="protein sequence ID" value="QAR31815.1"/>
    <property type="molecule type" value="Genomic_DNA"/>
</dbReference>
<dbReference type="InterPro" id="IPR000933">
    <property type="entry name" value="Glyco_hydro_29"/>
</dbReference>
<dbReference type="GO" id="GO:0006004">
    <property type="term" value="P:fucose metabolic process"/>
    <property type="evidence" value="ECO:0007669"/>
    <property type="project" value="TreeGrafter"/>
</dbReference>
<dbReference type="Gene3D" id="3.20.20.80">
    <property type="entry name" value="Glycosidases"/>
    <property type="match status" value="1"/>
</dbReference>
<comment type="similarity">
    <text evidence="1">Belongs to the glycosyl hydrolase 29 family.</text>
</comment>
<organism evidence="7 8">
    <name type="scientific">Ornithobacterium rhinotracheale</name>
    <dbReference type="NCBI Taxonomy" id="28251"/>
    <lineage>
        <taxon>Bacteria</taxon>
        <taxon>Pseudomonadati</taxon>
        <taxon>Bacteroidota</taxon>
        <taxon>Flavobacteriia</taxon>
        <taxon>Flavobacteriales</taxon>
        <taxon>Weeksellaceae</taxon>
        <taxon>Ornithobacterium</taxon>
    </lineage>
</organism>
<dbReference type="EC" id="3.2.1.51" evidence="2"/>
<dbReference type="GO" id="GO:0004560">
    <property type="term" value="F:alpha-L-fucosidase activity"/>
    <property type="evidence" value="ECO:0007669"/>
    <property type="project" value="InterPro"/>
</dbReference>
<evidence type="ECO:0000256" key="4">
    <source>
        <dbReference type="ARBA" id="ARBA00022801"/>
    </source>
</evidence>
<dbReference type="InterPro" id="IPR057739">
    <property type="entry name" value="Glyco_hydro_29_N"/>
</dbReference>
<dbReference type="PROSITE" id="PS50022">
    <property type="entry name" value="FA58C_3"/>
    <property type="match status" value="1"/>
</dbReference>
<dbReference type="AlphaFoldDB" id="A0A410JUS9"/>
<dbReference type="PANTHER" id="PTHR10030">
    <property type="entry name" value="ALPHA-L-FUCOSIDASE"/>
    <property type="match status" value="1"/>
</dbReference>
<evidence type="ECO:0000259" key="6">
    <source>
        <dbReference type="PROSITE" id="PS50022"/>
    </source>
</evidence>
<keyword evidence="4" id="KW-0378">Hydrolase</keyword>
<dbReference type="GO" id="GO:0005764">
    <property type="term" value="C:lysosome"/>
    <property type="evidence" value="ECO:0007669"/>
    <property type="project" value="TreeGrafter"/>
</dbReference>
<dbReference type="InterPro" id="IPR000421">
    <property type="entry name" value="FA58C"/>
</dbReference>
<dbReference type="Gene3D" id="2.60.120.260">
    <property type="entry name" value="Galactose-binding domain-like"/>
    <property type="match status" value="2"/>
</dbReference>
<evidence type="ECO:0000313" key="7">
    <source>
        <dbReference type="EMBL" id="QAR31815.1"/>
    </source>
</evidence>
<proteinExistence type="inferred from homology"/>
<dbReference type="GO" id="GO:0016139">
    <property type="term" value="P:glycoside catabolic process"/>
    <property type="evidence" value="ECO:0007669"/>
    <property type="project" value="TreeGrafter"/>
</dbReference>
<dbReference type="InterPro" id="IPR017853">
    <property type="entry name" value="GH"/>
</dbReference>
<evidence type="ECO:0000313" key="8">
    <source>
        <dbReference type="Proteomes" id="UP000287701"/>
    </source>
</evidence>
<evidence type="ECO:0000256" key="5">
    <source>
        <dbReference type="ARBA" id="ARBA00023295"/>
    </source>
</evidence>
<protein>
    <recommendedName>
        <fullName evidence="2">alpha-L-fucosidase</fullName>
        <ecNumber evidence="2">3.2.1.51</ecNumber>
    </recommendedName>
</protein>
<dbReference type="Proteomes" id="UP000287701">
    <property type="component" value="Chromosome"/>
</dbReference>
<feature type="domain" description="F5/8 type C" evidence="6">
    <location>
        <begin position="552"/>
        <end position="697"/>
    </location>
</feature>
<keyword evidence="3" id="KW-0732">Signal</keyword>
<name>A0A410JUS9_ORNRH</name>